<proteinExistence type="predicted"/>
<dbReference type="InterPro" id="IPR014113">
    <property type="entry name" value="T4SS_TrbC_subgr"/>
</dbReference>
<accession>A0A2S5SWG2</accession>
<dbReference type="InterPro" id="IPR019106">
    <property type="entry name" value="T4SS_TrbC"/>
</dbReference>
<keyword evidence="2" id="KW-1185">Reference proteome</keyword>
<evidence type="ECO:0000313" key="2">
    <source>
        <dbReference type="Proteomes" id="UP000238605"/>
    </source>
</evidence>
<dbReference type="AlphaFoldDB" id="A0A2S5SWG2"/>
<gene>
    <name evidence="1" type="primary">trbC</name>
    <name evidence="1" type="ORF">C1704_06535</name>
</gene>
<evidence type="ECO:0000313" key="1">
    <source>
        <dbReference type="EMBL" id="PPE67095.1"/>
    </source>
</evidence>
<dbReference type="EMBL" id="PSNX01000004">
    <property type="protein sequence ID" value="PPE67095.1"/>
    <property type="molecule type" value="Genomic_DNA"/>
</dbReference>
<dbReference type="Proteomes" id="UP000238605">
    <property type="component" value="Unassembled WGS sequence"/>
</dbReference>
<sequence>MWATDGASPIGRTLGAGVAVLLLARSVLGAPATPPAVTDADIERARQQHRMPTESELARVPIPGAARIENLPQPVTRMPIDLEAISKGFDVQNGAQAAAMAPGKAGPKVLIFVSFAMPEPTLQRLVDQAARAGATLVLRGLANGSIRDTVTQMQALIGSRRVAVQIDPEAFDRYGITRTPTFVLVKEDAGNVACAFRACGPSQSFAKVAGDVTLEYAMQYMGRRSPGTSTPHR</sequence>
<protein>
    <submittedName>
        <fullName evidence="1">Type-F conjugative transfer system pilin assembly protein TrbC</fullName>
    </submittedName>
</protein>
<dbReference type="NCBIfam" id="TIGR02742">
    <property type="entry name" value="TrbC_Ftype"/>
    <property type="match status" value="1"/>
</dbReference>
<dbReference type="Pfam" id="PF09673">
    <property type="entry name" value="TrbC_Ftype"/>
    <property type="match status" value="1"/>
</dbReference>
<organism evidence="1 2">
    <name type="scientific">Caldimonas caldifontis</name>
    <dbReference type="NCBI Taxonomy" id="1452508"/>
    <lineage>
        <taxon>Bacteria</taxon>
        <taxon>Pseudomonadati</taxon>
        <taxon>Pseudomonadota</taxon>
        <taxon>Betaproteobacteria</taxon>
        <taxon>Burkholderiales</taxon>
        <taxon>Sphaerotilaceae</taxon>
        <taxon>Caldimonas</taxon>
    </lineage>
</organism>
<reference evidence="1 2" key="1">
    <citation type="submission" date="2018-02" db="EMBL/GenBank/DDBJ databases">
        <title>Reclassifiation of [Polyangium] brachysporum DSM 7029 as Guopingzhaonella breviflexa gen. nov., sp. nov., a member of the family Comamonadaceae.</title>
        <authorList>
            <person name="Tang B."/>
        </authorList>
    </citation>
    <scope>NUCLEOTIDE SEQUENCE [LARGE SCALE GENOMIC DNA]</scope>
    <source>
        <strain evidence="1 2">BCRC 80649</strain>
    </source>
</reference>
<comment type="caution">
    <text evidence="1">The sequence shown here is derived from an EMBL/GenBank/DDBJ whole genome shotgun (WGS) entry which is preliminary data.</text>
</comment>
<name>A0A2S5SWG2_9BURK</name>